<evidence type="ECO:0000313" key="2">
    <source>
        <dbReference type="EMBL" id="OEG74609.1"/>
    </source>
</evidence>
<dbReference type="InterPro" id="IPR003331">
    <property type="entry name" value="UDP_GlcNAc_Epimerase_2_dom"/>
</dbReference>
<dbReference type="SUPFAM" id="SSF53756">
    <property type="entry name" value="UDP-Glycosyltransferase/glycogen phosphorylase"/>
    <property type="match status" value="1"/>
</dbReference>
<comment type="caution">
    <text evidence="2">The sequence shown here is derived from an EMBL/GenBank/DDBJ whole genome shotgun (WGS) entry which is preliminary data.</text>
</comment>
<dbReference type="Gene3D" id="3.40.50.2000">
    <property type="entry name" value="Glycogen Phosphorylase B"/>
    <property type="match status" value="2"/>
</dbReference>
<name>A0A1E5IVJ6_SHECO</name>
<sequence>MPKKIAVFTGTRADYGLLYWLLTDIKAEEELVLQLVVSGSHLSPEFGNTFEQIETDGFKIDERVEMLLSSNSRVGIAKSAGLGMISYAEALDRLKPDVLIILGDRYEALAIAQTATILGITILHIHGGEITEGAYDDAFRHAITKLSHVHCTSTEAYRQRVIQMGEMPDSVHNVGAIGLDHIHRSNLMTIDELSASLNFNLNTPYFLVTYHPVTLIDEPADATFQSLLSSLDKYPSHQVILTYPNADNGSRAVISMIEEYSRESNGRVLTIPSLGQTRYLSAVKHAAAVIGNSSSGIIEVPSFNIPTVNIGARQRGRLAASSVITCQPNTKSLTDAINQALIKLPELKRCKVENPYSQGQASPAIISILRSMVQKPVKYFYDIKAYIK</sequence>
<proteinExistence type="predicted"/>
<gene>
    <name evidence="2" type="ORF">BEL05_19445</name>
</gene>
<feature type="domain" description="UDP-N-acetylglucosamine 2-epimerase" evidence="1">
    <location>
        <begin position="25"/>
        <end position="370"/>
    </location>
</feature>
<dbReference type="InterPro" id="IPR020004">
    <property type="entry name" value="UDP-GlcNAc_Epase"/>
</dbReference>
<dbReference type="STRING" id="23.BEL05_19445"/>
<dbReference type="NCBIfam" id="TIGR03568">
    <property type="entry name" value="NeuC_NnaA"/>
    <property type="match status" value="1"/>
</dbReference>
<evidence type="ECO:0000259" key="1">
    <source>
        <dbReference type="Pfam" id="PF02350"/>
    </source>
</evidence>
<dbReference type="PANTHER" id="PTHR43174:SF3">
    <property type="entry name" value="UDP-N-ACETYLGLUCOSAMINE 2-EPIMERASE"/>
    <property type="match status" value="1"/>
</dbReference>
<reference evidence="2 3" key="1">
    <citation type="submission" date="2016-07" db="EMBL/GenBank/DDBJ databases">
        <title>Whole-genome of two Shewanella species isolated from a digestive organ of sea cucumber Apostichopus japonicus Selenka 1867.</title>
        <authorList>
            <person name="Hong H.-H."/>
            <person name="Choi H."/>
            <person name="Cheon S."/>
            <person name="Oh J.-S."/>
            <person name="Lee H.-G."/>
            <person name="Park C."/>
        </authorList>
    </citation>
    <scope>NUCLEOTIDE SEQUENCE [LARGE SCALE GENOMIC DNA]</scope>
    <source>
        <strain evidence="2 3">CSB03KR</strain>
    </source>
</reference>
<dbReference type="AlphaFoldDB" id="A0A1E5IVJ6"/>
<dbReference type="GO" id="GO:0006047">
    <property type="term" value="P:UDP-N-acetylglucosamine metabolic process"/>
    <property type="evidence" value="ECO:0007669"/>
    <property type="project" value="InterPro"/>
</dbReference>
<dbReference type="EMBL" id="MCBT01000018">
    <property type="protein sequence ID" value="OEG74609.1"/>
    <property type="molecule type" value="Genomic_DNA"/>
</dbReference>
<dbReference type="OrthoDB" id="9803238at2"/>
<dbReference type="Proteomes" id="UP000095230">
    <property type="component" value="Unassembled WGS sequence"/>
</dbReference>
<dbReference type="Pfam" id="PF02350">
    <property type="entry name" value="Epimerase_2"/>
    <property type="match status" value="1"/>
</dbReference>
<dbReference type="RefSeq" id="WP_069670782.1">
    <property type="nucleotide sequence ID" value="NZ_MCBT01000018.1"/>
</dbReference>
<dbReference type="CDD" id="cd03786">
    <property type="entry name" value="GTB_UDP-GlcNAc_2-Epimerase"/>
    <property type="match status" value="1"/>
</dbReference>
<dbReference type="GO" id="GO:0004553">
    <property type="term" value="F:hydrolase activity, hydrolyzing O-glycosyl compounds"/>
    <property type="evidence" value="ECO:0007669"/>
    <property type="project" value="InterPro"/>
</dbReference>
<dbReference type="InterPro" id="IPR029767">
    <property type="entry name" value="WecB-like"/>
</dbReference>
<organism evidence="2 3">
    <name type="scientific">Shewanella colwelliana</name>
    <name type="common">Alteromonas colwelliana</name>
    <dbReference type="NCBI Taxonomy" id="23"/>
    <lineage>
        <taxon>Bacteria</taxon>
        <taxon>Pseudomonadati</taxon>
        <taxon>Pseudomonadota</taxon>
        <taxon>Gammaproteobacteria</taxon>
        <taxon>Alteromonadales</taxon>
        <taxon>Shewanellaceae</taxon>
        <taxon>Shewanella</taxon>
    </lineage>
</organism>
<evidence type="ECO:0000313" key="3">
    <source>
        <dbReference type="Proteomes" id="UP000095230"/>
    </source>
</evidence>
<protein>
    <submittedName>
        <fullName evidence="2">UDP-N-acetyl-D-glucosamine 2-epimerase, UDP-hydrolysing</fullName>
    </submittedName>
</protein>
<dbReference type="PANTHER" id="PTHR43174">
    <property type="entry name" value="UDP-N-ACETYLGLUCOSAMINE 2-EPIMERASE"/>
    <property type="match status" value="1"/>
</dbReference>
<accession>A0A1E5IVJ6</accession>